<keyword evidence="5" id="KW-0560">Oxidoreductase</keyword>
<sequence>MPQSSEPDERASVAYGFVGTGEIAAAIVEGLGIDAGTAPPVFLSPRGRAVGQRLAERFPNVRVCDSNQDVLDHATAIVLAVRPPLAREVLAELSFRPEHTVVSALAGVRLDDLRGWAAPAARVVRSIPLPTAARGRSLTVVYPEDPVARALFDRLGGLVVPAGEDAFEVFSAATGTFAAHLDYLATIARWLADHGIDHDDATAYTAHIFGQLGQTLLESDDSLAVLTEKHLTPGGFNEQLLNHLRRDGVPDAVRKGLDGLLVRLRG</sequence>
<dbReference type="PANTHER" id="PTHR11645:SF13">
    <property type="entry name" value="PYRROLINE-5-CARBOXYLATE REDUCTASE CATALYTIC N-TERMINAL DOMAIN-CONTAINING PROTEIN"/>
    <property type="match status" value="1"/>
</dbReference>
<dbReference type="GO" id="GO:0055129">
    <property type="term" value="P:L-proline biosynthetic process"/>
    <property type="evidence" value="ECO:0007669"/>
    <property type="project" value="TreeGrafter"/>
</dbReference>
<dbReference type="InterPro" id="IPR000304">
    <property type="entry name" value="Pyrroline-COOH_reductase"/>
</dbReference>
<dbReference type="SUPFAM" id="SSF48179">
    <property type="entry name" value="6-phosphogluconate dehydrogenase C-terminal domain-like"/>
    <property type="match status" value="1"/>
</dbReference>
<feature type="domain" description="Pyrroline-5-carboxylate reductase catalytic N-terminal" evidence="3">
    <location>
        <begin position="15"/>
        <end position="107"/>
    </location>
</feature>
<dbReference type="KEGG" id="sesp:BN6_60210"/>
<dbReference type="EMBL" id="HE804045">
    <property type="protein sequence ID" value="CCH33277.1"/>
    <property type="molecule type" value="Genomic_DNA"/>
</dbReference>
<evidence type="ECO:0000256" key="1">
    <source>
        <dbReference type="ARBA" id="ARBA00005525"/>
    </source>
</evidence>
<evidence type="ECO:0000259" key="4">
    <source>
        <dbReference type="Pfam" id="PF14748"/>
    </source>
</evidence>
<dbReference type="Gene3D" id="3.40.50.720">
    <property type="entry name" value="NAD(P)-binding Rossmann-like Domain"/>
    <property type="match status" value="1"/>
</dbReference>
<name>K0K6W6_SACES</name>
<evidence type="ECO:0000313" key="5">
    <source>
        <dbReference type="EMBL" id="CCH33277.1"/>
    </source>
</evidence>
<dbReference type="HOGENOM" id="CLU_066353_0_0_11"/>
<dbReference type="RefSeq" id="WP_015103388.1">
    <property type="nucleotide sequence ID" value="NC_019673.1"/>
</dbReference>
<proteinExistence type="inferred from homology"/>
<dbReference type="Pfam" id="PF14748">
    <property type="entry name" value="P5CR_dimer"/>
    <property type="match status" value="1"/>
</dbReference>
<dbReference type="AlphaFoldDB" id="K0K6W6"/>
<accession>K0K6W6</accession>
<feature type="binding site" evidence="2">
    <location>
        <position position="67"/>
    </location>
    <ligand>
        <name>NADPH</name>
        <dbReference type="ChEBI" id="CHEBI:57783"/>
    </ligand>
</feature>
<keyword evidence="2" id="KW-0521">NADP</keyword>
<dbReference type="STRING" id="1179773.BN6_60210"/>
<keyword evidence="6" id="KW-1185">Reference proteome</keyword>
<dbReference type="EC" id="1.5.1.2" evidence="5"/>
<evidence type="ECO:0000313" key="6">
    <source>
        <dbReference type="Proteomes" id="UP000006281"/>
    </source>
</evidence>
<dbReference type="PATRIC" id="fig|1179773.3.peg.6065"/>
<evidence type="ECO:0000256" key="2">
    <source>
        <dbReference type="PIRSR" id="PIRSR000193-1"/>
    </source>
</evidence>
<dbReference type="PIRSF" id="PIRSF000193">
    <property type="entry name" value="Pyrrol-5-carb_rd"/>
    <property type="match status" value="1"/>
</dbReference>
<dbReference type="eggNOG" id="COG0345">
    <property type="taxonomic scope" value="Bacteria"/>
</dbReference>
<dbReference type="Pfam" id="PF03807">
    <property type="entry name" value="F420_oxidored"/>
    <property type="match status" value="1"/>
</dbReference>
<dbReference type="Proteomes" id="UP000006281">
    <property type="component" value="Chromosome"/>
</dbReference>
<feature type="binding site" evidence="2">
    <location>
        <begin position="80"/>
        <end position="83"/>
    </location>
    <ligand>
        <name>NADP(+)</name>
        <dbReference type="ChEBI" id="CHEBI:58349"/>
    </ligand>
</feature>
<protein>
    <submittedName>
        <fullName evidence="5">Pyrroline-5-carboxylate reductase</fullName>
        <ecNumber evidence="5">1.5.1.2</ecNumber>
    </submittedName>
</protein>
<dbReference type="InterPro" id="IPR036291">
    <property type="entry name" value="NAD(P)-bd_dom_sf"/>
</dbReference>
<dbReference type="Gene3D" id="1.10.3730.10">
    <property type="entry name" value="ProC C-terminal domain-like"/>
    <property type="match status" value="1"/>
</dbReference>
<organism evidence="5 6">
    <name type="scientific">Saccharothrix espanaensis (strain ATCC 51144 / DSM 44229 / JCM 9112 / NBRC 15066 / NRRL 15764)</name>
    <dbReference type="NCBI Taxonomy" id="1179773"/>
    <lineage>
        <taxon>Bacteria</taxon>
        <taxon>Bacillati</taxon>
        <taxon>Actinomycetota</taxon>
        <taxon>Actinomycetes</taxon>
        <taxon>Pseudonocardiales</taxon>
        <taxon>Pseudonocardiaceae</taxon>
        <taxon>Saccharothrix</taxon>
    </lineage>
</organism>
<feature type="domain" description="Pyrroline-5-carboxylate reductase dimerisation" evidence="4">
    <location>
        <begin position="164"/>
        <end position="258"/>
    </location>
</feature>
<dbReference type="InterPro" id="IPR028939">
    <property type="entry name" value="P5C_Rdtase_cat_N"/>
</dbReference>
<dbReference type="PANTHER" id="PTHR11645">
    <property type="entry name" value="PYRROLINE-5-CARBOXYLATE REDUCTASE"/>
    <property type="match status" value="1"/>
</dbReference>
<reference evidence="5 6" key="1">
    <citation type="journal article" date="2012" name="BMC Genomics">
        <title>Complete genome sequence of Saccharothrix espanaensis DSM 44229T and comparison to the other completely sequenced Pseudonocardiaceae.</title>
        <authorList>
            <person name="Strobel T."/>
            <person name="Al-Dilaimi A."/>
            <person name="Blom J."/>
            <person name="Gessner A."/>
            <person name="Kalinowski J."/>
            <person name="Luzhetska M."/>
            <person name="Puhler A."/>
            <person name="Szczepanowski R."/>
            <person name="Bechthold A."/>
            <person name="Ruckert C."/>
        </authorList>
    </citation>
    <scope>NUCLEOTIDE SEQUENCE [LARGE SCALE GENOMIC DNA]</scope>
    <source>
        <strain evidence="6">ATCC 51144 / DSM 44229 / JCM 9112 / NBRC 15066 / NRRL 15764</strain>
    </source>
</reference>
<dbReference type="InterPro" id="IPR008927">
    <property type="entry name" value="6-PGluconate_DH-like_C_sf"/>
</dbReference>
<dbReference type="SUPFAM" id="SSF51735">
    <property type="entry name" value="NAD(P)-binding Rossmann-fold domains"/>
    <property type="match status" value="1"/>
</dbReference>
<gene>
    <name evidence="5" type="ordered locus">BN6_60210</name>
</gene>
<dbReference type="GO" id="GO:0004735">
    <property type="term" value="F:pyrroline-5-carboxylate reductase activity"/>
    <property type="evidence" value="ECO:0007669"/>
    <property type="project" value="UniProtKB-EC"/>
</dbReference>
<dbReference type="InterPro" id="IPR029036">
    <property type="entry name" value="P5CR_dimer"/>
</dbReference>
<evidence type="ECO:0000259" key="3">
    <source>
        <dbReference type="Pfam" id="PF03807"/>
    </source>
</evidence>
<comment type="similarity">
    <text evidence="1">Belongs to the pyrroline-5-carboxylate reductase family.</text>
</comment>